<keyword evidence="1 10" id="KW-0813">Transport</keyword>
<dbReference type="InterPro" id="IPR011303">
    <property type="entry name" value="RnfD_bac"/>
</dbReference>
<evidence type="ECO:0000256" key="1">
    <source>
        <dbReference type="ARBA" id="ARBA00022448"/>
    </source>
</evidence>
<gene>
    <name evidence="10" type="primary">rnfD</name>
    <name evidence="11" type="ORF">HNQ59_002486</name>
</gene>
<evidence type="ECO:0000256" key="10">
    <source>
        <dbReference type="HAMAP-Rule" id="MF_00462"/>
    </source>
</evidence>
<dbReference type="PANTHER" id="PTHR30578:SF0">
    <property type="entry name" value="ION-TRANSLOCATING OXIDOREDUCTASE COMPLEX SUBUNIT D"/>
    <property type="match status" value="1"/>
</dbReference>
<evidence type="ECO:0000256" key="9">
    <source>
        <dbReference type="ARBA" id="ARBA00023136"/>
    </source>
</evidence>
<sequence length="329" mass="35618">MLNTFTPLQRIMFKVMLALVPGIAAHAFAFGPAILLQLTWCSLVAIGLEAIMLAWRNMPLKPFLTDGSALLTAWLFALSLPPNAPWWLSMVGLFFAIVVTKQLYGGLGNNLFNPAMVGFAVCMVSFPAQMSQWLSPLALQTHASGDVTLLHMLWHPAGLDGMTSATPLDHMKTSLHGGLEMAKALPAATLQQGWPWISLGYLVGGAWLIHQRVISWHIPVAVLGGFCTLASLLWLGDSSRFAPPWFHLQFGAVVLGAFFIATDPVSAPSTRKGKLIFAGLIGLLSYLIRVFGGYPDGVAFAVLLMNLCAPLLDHYTQPAVFGHRSRGQT</sequence>
<evidence type="ECO:0000313" key="11">
    <source>
        <dbReference type="EMBL" id="MBB5019188.1"/>
    </source>
</evidence>
<keyword evidence="8 10" id="KW-1133">Transmembrane helix</keyword>
<feature type="transmembrane region" description="Helical" evidence="10">
    <location>
        <begin position="273"/>
        <end position="292"/>
    </location>
</feature>
<evidence type="ECO:0000256" key="6">
    <source>
        <dbReference type="ARBA" id="ARBA00022967"/>
    </source>
</evidence>
<keyword evidence="10" id="KW-1003">Cell membrane</keyword>
<feature type="modified residue" description="FMN phosphoryl threonine" evidence="10">
    <location>
        <position position="166"/>
    </location>
</feature>
<keyword evidence="2 10" id="KW-0597">Phosphoprotein</keyword>
<keyword evidence="4 10" id="KW-0288">FMN</keyword>
<comment type="similarity">
    <text evidence="10">Belongs to the NqrB/RnfD family.</text>
</comment>
<evidence type="ECO:0000256" key="3">
    <source>
        <dbReference type="ARBA" id="ARBA00022630"/>
    </source>
</evidence>
<keyword evidence="7 10" id="KW-0249">Electron transport</keyword>
<dbReference type="InterPro" id="IPR004338">
    <property type="entry name" value="NqrB/RnfD"/>
</dbReference>
<comment type="function">
    <text evidence="10">Part of a membrane-bound complex that couples electron transfer with translocation of ions across the membrane.</text>
</comment>
<dbReference type="RefSeq" id="WP_343074254.1">
    <property type="nucleotide sequence ID" value="NZ_JACHHY010000014.1"/>
</dbReference>
<feature type="transmembrane region" description="Helical" evidence="10">
    <location>
        <begin position="86"/>
        <end position="104"/>
    </location>
</feature>
<dbReference type="Proteomes" id="UP000575898">
    <property type="component" value="Unassembled WGS sequence"/>
</dbReference>
<comment type="caution">
    <text evidence="11">The sequence shown here is derived from an EMBL/GenBank/DDBJ whole genome shotgun (WGS) entry which is preliminary data.</text>
</comment>
<dbReference type="EC" id="7.-.-.-" evidence="10"/>
<comment type="caution">
    <text evidence="10">Lacks conserved residue(s) required for the propagation of feature annotation.</text>
</comment>
<comment type="subunit">
    <text evidence="10">The complex is composed of six subunits: RnfA, RnfB, RnfC, RnfD, RnfE and RnfG.</text>
</comment>
<evidence type="ECO:0000256" key="2">
    <source>
        <dbReference type="ARBA" id="ARBA00022553"/>
    </source>
</evidence>
<keyword evidence="9 10" id="KW-0472">Membrane</keyword>
<dbReference type="NCBIfam" id="TIGR01946">
    <property type="entry name" value="rnfD"/>
    <property type="match status" value="1"/>
</dbReference>
<comment type="subcellular location">
    <subcellularLocation>
        <location evidence="10">Cell inner membrane</location>
        <topology evidence="10">Multi-pass membrane protein</topology>
    </subcellularLocation>
</comment>
<dbReference type="GO" id="GO:0005886">
    <property type="term" value="C:plasma membrane"/>
    <property type="evidence" value="ECO:0007669"/>
    <property type="project" value="UniProtKB-SubCell"/>
</dbReference>
<dbReference type="AlphaFoldDB" id="A0A840MKK3"/>
<evidence type="ECO:0000313" key="12">
    <source>
        <dbReference type="Proteomes" id="UP000575898"/>
    </source>
</evidence>
<organism evidence="11 12">
    <name type="scientific">Chitinivorax tropicus</name>
    <dbReference type="NCBI Taxonomy" id="714531"/>
    <lineage>
        <taxon>Bacteria</taxon>
        <taxon>Pseudomonadati</taxon>
        <taxon>Pseudomonadota</taxon>
        <taxon>Betaproteobacteria</taxon>
        <taxon>Chitinivorax</taxon>
    </lineage>
</organism>
<dbReference type="PANTHER" id="PTHR30578">
    <property type="entry name" value="ELECTRON TRANSPORT COMPLEX PROTEIN RNFD"/>
    <property type="match status" value="1"/>
</dbReference>
<dbReference type="GO" id="GO:0022900">
    <property type="term" value="P:electron transport chain"/>
    <property type="evidence" value="ECO:0007669"/>
    <property type="project" value="UniProtKB-UniRule"/>
</dbReference>
<reference evidence="11 12" key="1">
    <citation type="submission" date="2020-08" db="EMBL/GenBank/DDBJ databases">
        <title>Genomic Encyclopedia of Type Strains, Phase IV (KMG-IV): sequencing the most valuable type-strain genomes for metagenomic binning, comparative biology and taxonomic classification.</title>
        <authorList>
            <person name="Goeker M."/>
        </authorList>
    </citation>
    <scope>NUCLEOTIDE SEQUENCE [LARGE SCALE GENOMIC DNA]</scope>
    <source>
        <strain evidence="11 12">DSM 27165</strain>
    </source>
</reference>
<keyword evidence="6 10" id="KW-1278">Translocase</keyword>
<feature type="transmembrane region" description="Helical" evidence="10">
    <location>
        <begin position="216"/>
        <end position="236"/>
    </location>
</feature>
<keyword evidence="10" id="KW-0997">Cell inner membrane</keyword>
<protein>
    <recommendedName>
        <fullName evidence="10">Ion-translocating oxidoreductase complex subunit D</fullName>
        <ecNumber evidence="10">7.-.-.-</ecNumber>
    </recommendedName>
    <alternativeName>
        <fullName evidence="10">Rnf electron transport complex subunit D</fullName>
    </alternativeName>
</protein>
<feature type="transmembrane region" description="Helical" evidence="10">
    <location>
        <begin position="12"/>
        <end position="29"/>
    </location>
</feature>
<evidence type="ECO:0000256" key="7">
    <source>
        <dbReference type="ARBA" id="ARBA00022982"/>
    </source>
</evidence>
<evidence type="ECO:0000256" key="5">
    <source>
        <dbReference type="ARBA" id="ARBA00022692"/>
    </source>
</evidence>
<keyword evidence="5 10" id="KW-0812">Transmembrane</keyword>
<proteinExistence type="inferred from homology"/>
<keyword evidence="12" id="KW-1185">Reference proteome</keyword>
<dbReference type="Pfam" id="PF03116">
    <property type="entry name" value="NQR2_RnfD_RnfE"/>
    <property type="match status" value="1"/>
</dbReference>
<dbReference type="EMBL" id="JACHHY010000014">
    <property type="protein sequence ID" value="MBB5019188.1"/>
    <property type="molecule type" value="Genomic_DNA"/>
</dbReference>
<evidence type="ECO:0000256" key="4">
    <source>
        <dbReference type="ARBA" id="ARBA00022643"/>
    </source>
</evidence>
<accession>A0A840MKK3</accession>
<dbReference type="GO" id="GO:0055085">
    <property type="term" value="P:transmembrane transport"/>
    <property type="evidence" value="ECO:0007669"/>
    <property type="project" value="InterPro"/>
</dbReference>
<evidence type="ECO:0000256" key="8">
    <source>
        <dbReference type="ARBA" id="ARBA00022989"/>
    </source>
</evidence>
<dbReference type="HAMAP" id="MF_00462">
    <property type="entry name" value="RsxD_RnfD"/>
    <property type="match status" value="1"/>
</dbReference>
<comment type="cofactor">
    <cofactor evidence="10">
        <name>FMN</name>
        <dbReference type="ChEBI" id="CHEBI:58210"/>
    </cofactor>
</comment>
<keyword evidence="3 10" id="KW-0285">Flavoprotein</keyword>
<feature type="transmembrane region" description="Helical" evidence="10">
    <location>
        <begin position="242"/>
        <end position="261"/>
    </location>
</feature>
<name>A0A840MKK3_9PROT</name>